<feature type="domain" description="N-acetyltransferase" evidence="1">
    <location>
        <begin position="1"/>
        <end position="147"/>
    </location>
</feature>
<comment type="caution">
    <text evidence="2">The sequence shown here is derived from an EMBL/GenBank/DDBJ whole genome shotgun (WGS) entry which is preliminary data.</text>
</comment>
<dbReference type="RefSeq" id="WP_034846309.1">
    <property type="nucleotide sequence ID" value="NZ_JANX01000560.1"/>
</dbReference>
<dbReference type="InterPro" id="IPR050276">
    <property type="entry name" value="MshD_Acetyltransferase"/>
</dbReference>
<accession>A0A0A0CZP4</accession>
<evidence type="ECO:0000313" key="3">
    <source>
        <dbReference type="Proteomes" id="UP000029995"/>
    </source>
</evidence>
<dbReference type="Pfam" id="PF13527">
    <property type="entry name" value="Acetyltransf_9"/>
    <property type="match status" value="1"/>
</dbReference>
<dbReference type="InterPro" id="IPR000182">
    <property type="entry name" value="GNAT_dom"/>
</dbReference>
<dbReference type="Proteomes" id="UP000029995">
    <property type="component" value="Unassembled WGS sequence"/>
</dbReference>
<keyword evidence="2" id="KW-0808">Transferase</keyword>
<evidence type="ECO:0000259" key="1">
    <source>
        <dbReference type="PROSITE" id="PS51186"/>
    </source>
</evidence>
<evidence type="ECO:0000313" key="2">
    <source>
        <dbReference type="EMBL" id="KGM31244.1"/>
    </source>
</evidence>
<dbReference type="InterPro" id="IPR016181">
    <property type="entry name" value="Acyl_CoA_acyltransferase"/>
</dbReference>
<protein>
    <submittedName>
        <fullName evidence="2">GCN5 family acetyltransferase</fullName>
    </submittedName>
</protein>
<gene>
    <name evidence="2" type="ORF">P409_28335</name>
</gene>
<dbReference type="SUPFAM" id="SSF55729">
    <property type="entry name" value="Acyl-CoA N-acyltransferases (Nat)"/>
    <property type="match status" value="1"/>
</dbReference>
<dbReference type="EMBL" id="JANX01000560">
    <property type="protein sequence ID" value="KGM31244.1"/>
    <property type="molecule type" value="Genomic_DNA"/>
</dbReference>
<dbReference type="PANTHER" id="PTHR43617">
    <property type="entry name" value="L-AMINO ACID N-ACETYLTRANSFERASE"/>
    <property type="match status" value="1"/>
</dbReference>
<dbReference type="GO" id="GO:0016747">
    <property type="term" value="F:acyltransferase activity, transferring groups other than amino-acyl groups"/>
    <property type="evidence" value="ECO:0007669"/>
    <property type="project" value="InterPro"/>
</dbReference>
<sequence>MIRDQQPQDDATVRQLVEDAFRGRPYSDGREPAILDALRAAGALTVALVAEEDGEIVGQVAFSAVAIDGAACGWYGLGPVAVRPDRQGRGIGQALIREGLDRIRALGAKGCILAGAPGYYGRFGFAADPRLQSPGIPPQYVLALPFGAEVPEGSVAFHPAFDAGS</sequence>
<reference evidence="2 3" key="1">
    <citation type="submission" date="2014-01" db="EMBL/GenBank/DDBJ databases">
        <title>Genome sequence determination for a cystic fibrosis isolate, Inquilinus limosus.</title>
        <authorList>
            <person name="Pino M."/>
            <person name="Di Conza J."/>
            <person name="Gutkind G."/>
        </authorList>
    </citation>
    <scope>NUCLEOTIDE SEQUENCE [LARGE SCALE GENOMIC DNA]</scope>
    <source>
        <strain evidence="2 3">MP06</strain>
    </source>
</reference>
<dbReference type="AlphaFoldDB" id="A0A0A0CZP4"/>
<proteinExistence type="predicted"/>
<dbReference type="PROSITE" id="PS51186">
    <property type="entry name" value="GNAT"/>
    <property type="match status" value="1"/>
</dbReference>
<dbReference type="PANTHER" id="PTHR43617:SF2">
    <property type="entry name" value="UPF0039 PROTEIN SLL0451"/>
    <property type="match status" value="1"/>
</dbReference>
<name>A0A0A0CZP4_9PROT</name>
<dbReference type="CDD" id="cd04301">
    <property type="entry name" value="NAT_SF"/>
    <property type="match status" value="1"/>
</dbReference>
<organism evidence="2 3">
    <name type="scientific">Inquilinus limosus MP06</name>
    <dbReference type="NCBI Taxonomy" id="1398085"/>
    <lineage>
        <taxon>Bacteria</taxon>
        <taxon>Pseudomonadati</taxon>
        <taxon>Pseudomonadota</taxon>
        <taxon>Alphaproteobacteria</taxon>
        <taxon>Rhodospirillales</taxon>
        <taxon>Rhodospirillaceae</taxon>
        <taxon>Inquilinus</taxon>
    </lineage>
</organism>
<dbReference type="Gene3D" id="3.40.630.30">
    <property type="match status" value="1"/>
</dbReference>
<dbReference type="OrthoDB" id="9797178at2"/>